<sequence length="75" mass="8432">MKRVLRGNSESAEWIRIPTHGQAGAHSARIGDTTNTLTSGIQSQSWRQTRNSAFNKSHYYHAFASPNPTKIHQLK</sequence>
<gene>
    <name evidence="1" type="ORF">L484_006842</name>
</gene>
<protein>
    <submittedName>
        <fullName evidence="1">Uncharacterized protein</fullName>
    </submittedName>
</protein>
<keyword evidence="2" id="KW-1185">Reference proteome</keyword>
<name>W9RKY7_9ROSA</name>
<accession>W9RKY7</accession>
<organism evidence="1 2">
    <name type="scientific">Morus notabilis</name>
    <dbReference type="NCBI Taxonomy" id="981085"/>
    <lineage>
        <taxon>Eukaryota</taxon>
        <taxon>Viridiplantae</taxon>
        <taxon>Streptophyta</taxon>
        <taxon>Embryophyta</taxon>
        <taxon>Tracheophyta</taxon>
        <taxon>Spermatophyta</taxon>
        <taxon>Magnoliopsida</taxon>
        <taxon>eudicotyledons</taxon>
        <taxon>Gunneridae</taxon>
        <taxon>Pentapetalae</taxon>
        <taxon>rosids</taxon>
        <taxon>fabids</taxon>
        <taxon>Rosales</taxon>
        <taxon>Moraceae</taxon>
        <taxon>Moreae</taxon>
        <taxon>Morus</taxon>
    </lineage>
</organism>
<dbReference type="AlphaFoldDB" id="W9RKY7"/>
<reference evidence="2" key="1">
    <citation type="submission" date="2013-01" db="EMBL/GenBank/DDBJ databases">
        <title>Draft Genome Sequence of a Mulberry Tree, Morus notabilis C.K. Schneid.</title>
        <authorList>
            <person name="He N."/>
            <person name="Zhao S."/>
        </authorList>
    </citation>
    <scope>NUCLEOTIDE SEQUENCE</scope>
</reference>
<proteinExistence type="predicted"/>
<dbReference type="EMBL" id="KE344350">
    <property type="protein sequence ID" value="EXB57729.1"/>
    <property type="molecule type" value="Genomic_DNA"/>
</dbReference>
<dbReference type="Proteomes" id="UP000030645">
    <property type="component" value="Unassembled WGS sequence"/>
</dbReference>
<evidence type="ECO:0000313" key="2">
    <source>
        <dbReference type="Proteomes" id="UP000030645"/>
    </source>
</evidence>
<evidence type="ECO:0000313" key="1">
    <source>
        <dbReference type="EMBL" id="EXB57729.1"/>
    </source>
</evidence>